<organism evidence="2 3">
    <name type="scientific">Clostridium oryzae</name>
    <dbReference type="NCBI Taxonomy" id="1450648"/>
    <lineage>
        <taxon>Bacteria</taxon>
        <taxon>Bacillati</taxon>
        <taxon>Bacillota</taxon>
        <taxon>Clostridia</taxon>
        <taxon>Eubacteriales</taxon>
        <taxon>Clostridiaceae</taxon>
        <taxon>Clostridium</taxon>
    </lineage>
</organism>
<evidence type="ECO:0000256" key="1">
    <source>
        <dbReference type="SAM" id="Phobius"/>
    </source>
</evidence>
<feature type="transmembrane region" description="Helical" evidence="1">
    <location>
        <begin position="35"/>
        <end position="58"/>
    </location>
</feature>
<comment type="caution">
    <text evidence="2">The sequence shown here is derived from an EMBL/GenBank/DDBJ whole genome shotgun (WGS) entry which is preliminary data.</text>
</comment>
<keyword evidence="3" id="KW-1185">Reference proteome</keyword>
<name>A0A1V4IM21_9CLOT</name>
<dbReference type="Proteomes" id="UP000190080">
    <property type="component" value="Unassembled WGS sequence"/>
</dbReference>
<reference evidence="2 3" key="1">
    <citation type="submission" date="2017-03" db="EMBL/GenBank/DDBJ databases">
        <title>Genome sequence of Clostridium oryzae DSM 28571.</title>
        <authorList>
            <person name="Poehlein A."/>
            <person name="Daniel R."/>
        </authorList>
    </citation>
    <scope>NUCLEOTIDE SEQUENCE [LARGE SCALE GENOMIC DNA]</scope>
    <source>
        <strain evidence="2 3">DSM 28571</strain>
    </source>
</reference>
<evidence type="ECO:0000313" key="2">
    <source>
        <dbReference type="EMBL" id="OPJ61072.1"/>
    </source>
</evidence>
<keyword evidence="1" id="KW-1133">Transmembrane helix</keyword>
<dbReference type="Pfam" id="PF09578">
    <property type="entry name" value="Spore_YabQ"/>
    <property type="match status" value="1"/>
</dbReference>
<feature type="transmembrane region" description="Helical" evidence="1">
    <location>
        <begin position="6"/>
        <end position="23"/>
    </location>
</feature>
<dbReference type="STRING" id="1450648.CLORY_24700"/>
<dbReference type="NCBIfam" id="TIGR02893">
    <property type="entry name" value="spore_yabQ"/>
    <property type="match status" value="1"/>
</dbReference>
<keyword evidence="1" id="KW-0812">Transmembrane</keyword>
<accession>A0A1V4IM21</accession>
<feature type="transmembrane region" description="Helical" evidence="1">
    <location>
        <begin position="64"/>
        <end position="80"/>
    </location>
</feature>
<gene>
    <name evidence="2" type="primary">yabQ</name>
    <name evidence="2" type="ORF">CLORY_24700</name>
</gene>
<dbReference type="EMBL" id="MZGV01000025">
    <property type="protein sequence ID" value="OPJ61072.1"/>
    <property type="molecule type" value="Genomic_DNA"/>
</dbReference>
<sequence>MQIKLVSYSFLAGILLGFMFDIYKVFRGYENIYKLLIVIEDILFWILAAIIIFIFLLYTNQAVIGLYVYLCMAVGIYMYFRTISRKFTALQSKINFYVVKILRILAKYISYPFRIFLDKIKKIK</sequence>
<dbReference type="InterPro" id="IPR019074">
    <property type="entry name" value="YabQ"/>
</dbReference>
<evidence type="ECO:0000313" key="3">
    <source>
        <dbReference type="Proteomes" id="UP000190080"/>
    </source>
</evidence>
<protein>
    <submittedName>
        <fullName evidence="2">Spore protein YabQ</fullName>
    </submittedName>
</protein>
<proteinExistence type="predicted"/>
<dbReference type="AlphaFoldDB" id="A0A1V4IM21"/>
<keyword evidence="1" id="KW-0472">Membrane</keyword>